<dbReference type="InterPro" id="IPR051257">
    <property type="entry name" value="Diverse_CBS-Domain"/>
</dbReference>
<reference evidence="4 5" key="1">
    <citation type="journal article" date="2019" name="Int. J. Syst. Evol. Microbiol.">
        <title>The Global Catalogue of Microorganisms (GCM) 10K type strain sequencing project: providing services to taxonomists for standard genome sequencing and annotation.</title>
        <authorList>
            <consortium name="The Broad Institute Genomics Platform"/>
            <consortium name="The Broad Institute Genome Sequencing Center for Infectious Disease"/>
            <person name="Wu L."/>
            <person name="Ma J."/>
        </authorList>
    </citation>
    <scope>NUCLEOTIDE SEQUENCE [LARGE SCALE GENOMIC DNA]</scope>
    <source>
        <strain evidence="4 5">PSR21</strain>
    </source>
</reference>
<proteinExistence type="predicted"/>
<dbReference type="Proteomes" id="UP001596547">
    <property type="component" value="Unassembled WGS sequence"/>
</dbReference>
<feature type="domain" description="CBS" evidence="3">
    <location>
        <begin position="75"/>
        <end position="138"/>
    </location>
</feature>
<dbReference type="RefSeq" id="WP_276303903.1">
    <property type="nucleotide sequence ID" value="NZ_CP119992.1"/>
</dbReference>
<evidence type="ECO:0000256" key="1">
    <source>
        <dbReference type="ARBA" id="ARBA00023122"/>
    </source>
</evidence>
<dbReference type="Gene3D" id="3.10.129.10">
    <property type="entry name" value="Hotdog Thioesterase"/>
    <property type="match status" value="1"/>
</dbReference>
<dbReference type="Pfam" id="PF00571">
    <property type="entry name" value="CBS"/>
    <property type="match status" value="2"/>
</dbReference>
<accession>A0ABD6A9J6</accession>
<comment type="caution">
    <text evidence="4">The sequence shown here is derived from an EMBL/GenBank/DDBJ whole genome shotgun (WGS) entry which is preliminary data.</text>
</comment>
<keyword evidence="1 2" id="KW-0129">CBS domain</keyword>
<dbReference type="SUPFAM" id="SSF54637">
    <property type="entry name" value="Thioesterase/thiol ester dehydrase-isomerase"/>
    <property type="match status" value="1"/>
</dbReference>
<sequence>MLIPLRVRDVMTETVETTESEAVVADVATHLRDAGIGSLVVVEGGRPVGVVTKSDLVAVLADGASAEAMTAETVMSSPLVTIGADAALDRAAETMEERGVKHLPVVDDGELVGIVTTTDLSYYLPELSLQHNWRDADEYARLGTDEVAYESADWEFTHTRENGAPVGVGDTVRFSKELSETDVRSFAQSSGDTNRLHLDDEFARETRFGRRIAHGTLVSGVISAALARIPGLTIYLSQDLRFLGPVDVGETVTAVCEVVEDLGGDRFRLMTAVYDEDGERVVDGEAIVLVDELSCDVGEKLEPVERAEEDD</sequence>
<name>A0ABD6A9J6_9EURY</name>
<dbReference type="InterPro" id="IPR000644">
    <property type="entry name" value="CBS_dom"/>
</dbReference>
<dbReference type="EMBL" id="JBHTBF010000002">
    <property type="protein sequence ID" value="MFC7316835.1"/>
    <property type="molecule type" value="Genomic_DNA"/>
</dbReference>
<dbReference type="Pfam" id="PF01575">
    <property type="entry name" value="MaoC_dehydratas"/>
    <property type="match status" value="1"/>
</dbReference>
<dbReference type="GeneID" id="79316512"/>
<feature type="domain" description="CBS" evidence="3">
    <location>
        <begin position="11"/>
        <end position="67"/>
    </location>
</feature>
<evidence type="ECO:0000256" key="2">
    <source>
        <dbReference type="PROSITE-ProRule" id="PRU00703"/>
    </source>
</evidence>
<dbReference type="InterPro" id="IPR029069">
    <property type="entry name" value="HotDog_dom_sf"/>
</dbReference>
<dbReference type="InterPro" id="IPR046342">
    <property type="entry name" value="CBS_dom_sf"/>
</dbReference>
<evidence type="ECO:0000313" key="5">
    <source>
        <dbReference type="Proteomes" id="UP001596547"/>
    </source>
</evidence>
<dbReference type="PANTHER" id="PTHR43080:SF2">
    <property type="entry name" value="CBS DOMAIN-CONTAINING PROTEIN"/>
    <property type="match status" value="1"/>
</dbReference>
<gene>
    <name evidence="4" type="ORF">ACFQPE_08520</name>
</gene>
<dbReference type="Gene3D" id="3.10.580.10">
    <property type="entry name" value="CBS-domain"/>
    <property type="match status" value="1"/>
</dbReference>
<dbReference type="SMART" id="SM00116">
    <property type="entry name" value="CBS"/>
    <property type="match status" value="2"/>
</dbReference>
<dbReference type="SUPFAM" id="SSF54631">
    <property type="entry name" value="CBS-domain pair"/>
    <property type="match status" value="1"/>
</dbReference>
<keyword evidence="5" id="KW-1185">Reference proteome</keyword>
<dbReference type="InterPro" id="IPR002539">
    <property type="entry name" value="MaoC-like_dom"/>
</dbReference>
<evidence type="ECO:0000313" key="4">
    <source>
        <dbReference type="EMBL" id="MFC7316835.1"/>
    </source>
</evidence>
<protein>
    <submittedName>
        <fullName evidence="4">CBS domain-containing protein</fullName>
    </submittedName>
</protein>
<dbReference type="PANTHER" id="PTHR43080">
    <property type="entry name" value="CBS DOMAIN-CONTAINING PROTEIN CBSX3, MITOCHONDRIAL"/>
    <property type="match status" value="1"/>
</dbReference>
<organism evidence="4 5">
    <name type="scientific">Halomarina halobia</name>
    <dbReference type="NCBI Taxonomy" id="3033386"/>
    <lineage>
        <taxon>Archaea</taxon>
        <taxon>Methanobacteriati</taxon>
        <taxon>Methanobacteriota</taxon>
        <taxon>Stenosarchaea group</taxon>
        <taxon>Halobacteria</taxon>
        <taxon>Halobacteriales</taxon>
        <taxon>Natronomonadaceae</taxon>
        <taxon>Halomarina</taxon>
    </lineage>
</organism>
<evidence type="ECO:0000259" key="3">
    <source>
        <dbReference type="PROSITE" id="PS51371"/>
    </source>
</evidence>
<dbReference type="PROSITE" id="PS51371">
    <property type="entry name" value="CBS"/>
    <property type="match status" value="2"/>
</dbReference>
<dbReference type="CDD" id="cd03449">
    <property type="entry name" value="R_hydratase"/>
    <property type="match status" value="1"/>
</dbReference>
<dbReference type="AlphaFoldDB" id="A0ABD6A9J6"/>